<dbReference type="CDD" id="cd01335">
    <property type="entry name" value="Radical_SAM"/>
    <property type="match status" value="1"/>
</dbReference>
<dbReference type="Gene3D" id="3.20.20.70">
    <property type="entry name" value="Aldolase class I"/>
    <property type="match status" value="1"/>
</dbReference>
<dbReference type="SUPFAM" id="SSF102114">
    <property type="entry name" value="Radical SAM enzymes"/>
    <property type="match status" value="1"/>
</dbReference>
<name>A0A0F9YGU9_9BACT</name>
<dbReference type="EMBL" id="LBOI01000024">
    <property type="protein sequence ID" value="KKP30809.1"/>
    <property type="molecule type" value="Genomic_DNA"/>
</dbReference>
<keyword evidence="4" id="KW-0411">Iron-sulfur</keyword>
<protein>
    <recommendedName>
        <fullName evidence="5">Radical SAM core domain-containing protein</fullName>
    </recommendedName>
</protein>
<dbReference type="InterPro" id="IPR013785">
    <property type="entry name" value="Aldolase_TIM"/>
</dbReference>
<gene>
    <name evidence="6" type="ORF">UR21_C0024G0002</name>
</gene>
<dbReference type="InterPro" id="IPR058240">
    <property type="entry name" value="rSAM_sf"/>
</dbReference>
<keyword evidence="2" id="KW-0479">Metal-binding</keyword>
<evidence type="ECO:0000256" key="4">
    <source>
        <dbReference type="ARBA" id="ARBA00023014"/>
    </source>
</evidence>
<evidence type="ECO:0000256" key="1">
    <source>
        <dbReference type="ARBA" id="ARBA00022691"/>
    </source>
</evidence>
<dbReference type="GO" id="GO:0051536">
    <property type="term" value="F:iron-sulfur cluster binding"/>
    <property type="evidence" value="ECO:0007669"/>
    <property type="project" value="UniProtKB-KW"/>
</dbReference>
<dbReference type="InterPro" id="IPR007197">
    <property type="entry name" value="rSAM"/>
</dbReference>
<keyword evidence="1" id="KW-0949">S-adenosyl-L-methionine</keyword>
<evidence type="ECO:0000313" key="6">
    <source>
        <dbReference type="EMBL" id="KKP30809.1"/>
    </source>
</evidence>
<dbReference type="PANTHER" id="PTHR11228:SF7">
    <property type="entry name" value="PQQA PEPTIDE CYCLASE"/>
    <property type="match status" value="1"/>
</dbReference>
<dbReference type="GO" id="GO:0003824">
    <property type="term" value="F:catalytic activity"/>
    <property type="evidence" value="ECO:0007669"/>
    <property type="project" value="InterPro"/>
</dbReference>
<evidence type="ECO:0000313" key="7">
    <source>
        <dbReference type="Proteomes" id="UP000034803"/>
    </source>
</evidence>
<dbReference type="Pfam" id="PF04055">
    <property type="entry name" value="Radical_SAM"/>
    <property type="match status" value="1"/>
</dbReference>
<sequence>MLPNKNNFCGGNFFDWIEVMLIDKCNGTCSWCIENEGYKPKKVATWQKLLEKLIQSNKKNIIFLGGEPTLYKDLRLLITNLYLVNKNTYITTNGSLLCAEYIENNLPGLTGINISIHHYHLGMNKQITGIKLEEYLFRSAISKAKELNIKVRLNCNVIKKYIDNENEVNKYIEFAKNIGANNVRFAELKHDDKNFIDMAEILNYKYGLNDDPFSNGCIRDVVINNMPINFRQMCGLQTTKRIVPENQVLYYDGNFYNGWQAEKEEDMKKTKKETKAVKDFTETDKLLRELKNGKITLKEAKIKMNVILEETEKIAVAASGGCNY</sequence>
<reference evidence="6 7" key="1">
    <citation type="journal article" date="2015" name="Nature">
        <title>rRNA introns, odd ribosomes, and small enigmatic genomes across a large radiation of phyla.</title>
        <authorList>
            <person name="Brown C.T."/>
            <person name="Hug L.A."/>
            <person name="Thomas B.C."/>
            <person name="Sharon I."/>
            <person name="Castelle C.J."/>
            <person name="Singh A."/>
            <person name="Wilkins M.J."/>
            <person name="Williams K.H."/>
            <person name="Banfield J.F."/>
        </authorList>
    </citation>
    <scope>NUCLEOTIDE SEQUENCE [LARGE SCALE GENOMIC DNA]</scope>
</reference>
<dbReference type="GO" id="GO:0046872">
    <property type="term" value="F:metal ion binding"/>
    <property type="evidence" value="ECO:0007669"/>
    <property type="project" value="UniProtKB-KW"/>
</dbReference>
<evidence type="ECO:0000259" key="5">
    <source>
        <dbReference type="PROSITE" id="PS51918"/>
    </source>
</evidence>
<proteinExistence type="predicted"/>
<comment type="caution">
    <text evidence="6">The sequence shown here is derived from an EMBL/GenBank/DDBJ whole genome shotgun (WGS) entry which is preliminary data.</text>
</comment>
<feature type="domain" description="Radical SAM core" evidence="5">
    <location>
        <begin position="9"/>
        <end position="219"/>
    </location>
</feature>
<organism evidence="6 7">
    <name type="scientific">Candidatus Woesebacteria bacterium GW2011_GWC2_31_9</name>
    <dbReference type="NCBI Taxonomy" id="1618586"/>
    <lineage>
        <taxon>Bacteria</taxon>
        <taxon>Candidatus Woeseibacteriota</taxon>
    </lineage>
</organism>
<dbReference type="AlphaFoldDB" id="A0A0F9YGU9"/>
<accession>A0A0F9YGU9</accession>
<dbReference type="PANTHER" id="PTHR11228">
    <property type="entry name" value="RADICAL SAM DOMAIN PROTEIN"/>
    <property type="match status" value="1"/>
</dbReference>
<dbReference type="Proteomes" id="UP000034803">
    <property type="component" value="Unassembled WGS sequence"/>
</dbReference>
<evidence type="ECO:0000256" key="3">
    <source>
        <dbReference type="ARBA" id="ARBA00023004"/>
    </source>
</evidence>
<dbReference type="PROSITE" id="PS51918">
    <property type="entry name" value="RADICAL_SAM"/>
    <property type="match status" value="1"/>
</dbReference>
<evidence type="ECO:0000256" key="2">
    <source>
        <dbReference type="ARBA" id="ARBA00022723"/>
    </source>
</evidence>
<dbReference type="SFLD" id="SFLDS00029">
    <property type="entry name" value="Radical_SAM"/>
    <property type="match status" value="1"/>
</dbReference>
<dbReference type="InterPro" id="IPR050377">
    <property type="entry name" value="Radical_SAM_PqqE_MftC-like"/>
</dbReference>
<dbReference type="SFLD" id="SFLDG01067">
    <property type="entry name" value="SPASM/twitch_domain_containing"/>
    <property type="match status" value="1"/>
</dbReference>
<keyword evidence="3" id="KW-0408">Iron</keyword>